<feature type="transmembrane region" description="Helical" evidence="6">
    <location>
        <begin position="66"/>
        <end position="86"/>
    </location>
</feature>
<proteinExistence type="predicted"/>
<evidence type="ECO:0000313" key="8">
    <source>
        <dbReference type="Proteomes" id="UP000315395"/>
    </source>
</evidence>
<dbReference type="Pfam" id="PF01810">
    <property type="entry name" value="LysE"/>
    <property type="match status" value="1"/>
</dbReference>
<evidence type="ECO:0000256" key="5">
    <source>
        <dbReference type="ARBA" id="ARBA00023136"/>
    </source>
</evidence>
<dbReference type="GO" id="GO:0015171">
    <property type="term" value="F:amino acid transmembrane transporter activity"/>
    <property type="evidence" value="ECO:0007669"/>
    <property type="project" value="TreeGrafter"/>
</dbReference>
<dbReference type="InterPro" id="IPR001123">
    <property type="entry name" value="LeuE-type"/>
</dbReference>
<dbReference type="GO" id="GO:0005886">
    <property type="term" value="C:plasma membrane"/>
    <property type="evidence" value="ECO:0007669"/>
    <property type="project" value="UniProtKB-SubCell"/>
</dbReference>
<feature type="transmembrane region" description="Helical" evidence="6">
    <location>
        <begin position="34"/>
        <end position="59"/>
    </location>
</feature>
<dbReference type="OrthoDB" id="14103at2"/>
<keyword evidence="4 6" id="KW-1133">Transmembrane helix</keyword>
<evidence type="ECO:0000313" key="7">
    <source>
        <dbReference type="EMBL" id="QDO89429.1"/>
    </source>
</evidence>
<dbReference type="KEGG" id="orz:FNH13_14735"/>
<dbReference type="RefSeq" id="WP_143784116.1">
    <property type="nucleotide sequence ID" value="NZ_CP041616.1"/>
</dbReference>
<dbReference type="AlphaFoldDB" id="A0A516GD30"/>
<keyword evidence="5 6" id="KW-0472">Membrane</keyword>
<evidence type="ECO:0000256" key="2">
    <source>
        <dbReference type="ARBA" id="ARBA00022475"/>
    </source>
</evidence>
<evidence type="ECO:0000256" key="1">
    <source>
        <dbReference type="ARBA" id="ARBA00004651"/>
    </source>
</evidence>
<evidence type="ECO:0000256" key="6">
    <source>
        <dbReference type="SAM" id="Phobius"/>
    </source>
</evidence>
<sequence>MDVVLVGLALGAAAGISPGPLLVLVVTSALRGGWLAGVMAACAPLLSDVVVVAGTLVVLSQLSEQAIGWLALVGAVFVAWTGWSTIRDSRHAVLETGAAAQRAEAWQALWRAAVVNVLSPHPWVFWATVLGPLALTTWRSSSAQAITLVAAFYVAIVGAKVVIAIVVARGRHLLSDRVYRWALAVAGALLVVAAVVLAVEFWPVAFSG</sequence>
<evidence type="ECO:0000256" key="3">
    <source>
        <dbReference type="ARBA" id="ARBA00022692"/>
    </source>
</evidence>
<keyword evidence="2" id="KW-1003">Cell membrane</keyword>
<dbReference type="Proteomes" id="UP000315395">
    <property type="component" value="Chromosome"/>
</dbReference>
<feature type="transmembrane region" description="Helical" evidence="6">
    <location>
        <begin position="145"/>
        <end position="167"/>
    </location>
</feature>
<feature type="transmembrane region" description="Helical" evidence="6">
    <location>
        <begin position="179"/>
        <end position="202"/>
    </location>
</feature>
<reference evidence="7 8" key="1">
    <citation type="submission" date="2019-07" db="EMBL/GenBank/DDBJ databases">
        <title>complete genome sequencing of Ornithinimicrobium sp. H23M54.</title>
        <authorList>
            <person name="Bae J.-W."/>
            <person name="Lee S.-Y."/>
        </authorList>
    </citation>
    <scope>NUCLEOTIDE SEQUENCE [LARGE SCALE GENOMIC DNA]</scope>
    <source>
        <strain evidence="7 8">H23M54</strain>
    </source>
</reference>
<protein>
    <submittedName>
        <fullName evidence="7">LysE family translocator</fullName>
    </submittedName>
</protein>
<keyword evidence="8" id="KW-1185">Reference proteome</keyword>
<evidence type="ECO:0000256" key="4">
    <source>
        <dbReference type="ARBA" id="ARBA00022989"/>
    </source>
</evidence>
<comment type="subcellular location">
    <subcellularLocation>
        <location evidence="1">Cell membrane</location>
        <topology evidence="1">Multi-pass membrane protein</topology>
    </subcellularLocation>
</comment>
<dbReference type="PANTHER" id="PTHR30086">
    <property type="entry name" value="ARGININE EXPORTER PROTEIN ARGO"/>
    <property type="match status" value="1"/>
</dbReference>
<dbReference type="PANTHER" id="PTHR30086:SF20">
    <property type="entry name" value="ARGININE EXPORTER PROTEIN ARGO-RELATED"/>
    <property type="match status" value="1"/>
</dbReference>
<name>A0A516GD30_9MICO</name>
<accession>A0A516GD30</accession>
<dbReference type="EMBL" id="CP041616">
    <property type="protein sequence ID" value="QDO89429.1"/>
    <property type="molecule type" value="Genomic_DNA"/>
</dbReference>
<keyword evidence="3 6" id="KW-0812">Transmembrane</keyword>
<gene>
    <name evidence="7" type="ORF">FNH13_14735</name>
</gene>
<organism evidence="7 8">
    <name type="scientific">Ornithinimicrobium ciconiae</name>
    <dbReference type="NCBI Taxonomy" id="2594265"/>
    <lineage>
        <taxon>Bacteria</taxon>
        <taxon>Bacillati</taxon>
        <taxon>Actinomycetota</taxon>
        <taxon>Actinomycetes</taxon>
        <taxon>Micrococcales</taxon>
        <taxon>Ornithinimicrobiaceae</taxon>
        <taxon>Ornithinimicrobium</taxon>
    </lineage>
</organism>